<proteinExistence type="predicted"/>
<dbReference type="Proteomes" id="UP001597307">
    <property type="component" value="Unassembled WGS sequence"/>
</dbReference>
<gene>
    <name evidence="1" type="ORF">ACFSFX_10140</name>
</gene>
<dbReference type="EMBL" id="JBHUGA010000033">
    <property type="protein sequence ID" value="MFD1846958.1"/>
    <property type="molecule type" value="Genomic_DNA"/>
</dbReference>
<comment type="caution">
    <text evidence="1">The sequence shown here is derived from an EMBL/GenBank/DDBJ whole genome shotgun (WGS) entry which is preliminary data.</text>
</comment>
<dbReference type="RefSeq" id="WP_343878398.1">
    <property type="nucleotide sequence ID" value="NZ_BAAAIJ010000016.1"/>
</dbReference>
<dbReference type="SUPFAM" id="SSF46955">
    <property type="entry name" value="Putative DNA-binding domain"/>
    <property type="match status" value="1"/>
</dbReference>
<sequence>MTVTTPVSTALFDNLIAPRSLSERLINGCACTPLGTTAISTPLLDSLVAPVTLAKRLGTTERSLSEWRITGRGPKFIRVGRSVRYRPEAVDTWLLSQEYASTSEEVC</sequence>
<organism evidence="1 2">
    <name type="scientific">Arthrobacter flavus</name>
    <dbReference type="NCBI Taxonomy" id="95172"/>
    <lineage>
        <taxon>Bacteria</taxon>
        <taxon>Bacillati</taxon>
        <taxon>Actinomycetota</taxon>
        <taxon>Actinomycetes</taxon>
        <taxon>Micrococcales</taxon>
        <taxon>Micrococcaceae</taxon>
        <taxon>Arthrobacter</taxon>
    </lineage>
</organism>
<accession>A0ABW4Q8A8</accession>
<name>A0ABW4Q8A8_9MICC</name>
<evidence type="ECO:0000313" key="1">
    <source>
        <dbReference type="EMBL" id="MFD1846958.1"/>
    </source>
</evidence>
<reference evidence="2" key="1">
    <citation type="journal article" date="2019" name="Int. J. Syst. Evol. Microbiol.">
        <title>The Global Catalogue of Microorganisms (GCM) 10K type strain sequencing project: providing services to taxonomists for standard genome sequencing and annotation.</title>
        <authorList>
            <consortium name="The Broad Institute Genomics Platform"/>
            <consortium name="The Broad Institute Genome Sequencing Center for Infectious Disease"/>
            <person name="Wu L."/>
            <person name="Ma J."/>
        </authorList>
    </citation>
    <scope>NUCLEOTIDE SEQUENCE [LARGE SCALE GENOMIC DNA]</scope>
    <source>
        <strain evidence="2">JCM 11496</strain>
    </source>
</reference>
<protein>
    <submittedName>
        <fullName evidence="1">Helix-turn-helix transcriptional regulator</fullName>
    </submittedName>
</protein>
<dbReference type="InterPro" id="IPR009061">
    <property type="entry name" value="DNA-bd_dom_put_sf"/>
</dbReference>
<keyword evidence="2" id="KW-1185">Reference proteome</keyword>
<evidence type="ECO:0000313" key="2">
    <source>
        <dbReference type="Proteomes" id="UP001597307"/>
    </source>
</evidence>